<feature type="domain" description="Reverse transcriptase RNase H-like" evidence="8">
    <location>
        <begin position="176"/>
        <end position="258"/>
    </location>
</feature>
<dbReference type="EMBL" id="BKCJ010174997">
    <property type="protein sequence ID" value="GEY39580.1"/>
    <property type="molecule type" value="Genomic_DNA"/>
</dbReference>
<dbReference type="InterPro" id="IPR043502">
    <property type="entry name" value="DNA/RNA_pol_sf"/>
</dbReference>
<evidence type="ECO:0000256" key="1">
    <source>
        <dbReference type="ARBA" id="ARBA00022670"/>
    </source>
</evidence>
<keyword evidence="2" id="KW-0808">Transferase</keyword>
<dbReference type="InterPro" id="IPR041373">
    <property type="entry name" value="RT_RNaseH"/>
</dbReference>
<gene>
    <name evidence="9" type="ORF">Tci_411554</name>
</gene>
<evidence type="ECO:0000259" key="8">
    <source>
        <dbReference type="Pfam" id="PF17917"/>
    </source>
</evidence>
<dbReference type="GO" id="GO:0003964">
    <property type="term" value="F:RNA-directed DNA polymerase activity"/>
    <property type="evidence" value="ECO:0007669"/>
    <property type="project" value="UniProtKB-KW"/>
</dbReference>
<dbReference type="PANTHER" id="PTHR24559:SF444">
    <property type="entry name" value="REVERSE TRANSCRIPTASE DOMAIN-CONTAINING PROTEIN"/>
    <property type="match status" value="1"/>
</dbReference>
<dbReference type="FunFam" id="3.10.10.10:FF:000007">
    <property type="entry name" value="Retrovirus-related Pol polyprotein from transposon 17.6-like Protein"/>
    <property type="match status" value="1"/>
</dbReference>
<protein>
    <submittedName>
        <fullName evidence="9">Putative reverse transcriptase domain-containing protein</fullName>
    </submittedName>
</protein>
<keyword evidence="4" id="KW-0540">Nuclease</keyword>
<dbReference type="CDD" id="cd01647">
    <property type="entry name" value="RT_LTR"/>
    <property type="match status" value="1"/>
</dbReference>
<dbReference type="GO" id="GO:0008233">
    <property type="term" value="F:peptidase activity"/>
    <property type="evidence" value="ECO:0007669"/>
    <property type="project" value="UniProtKB-KW"/>
</dbReference>
<dbReference type="Gene3D" id="3.10.10.10">
    <property type="entry name" value="HIV Type 1 Reverse Transcriptase, subunit A, domain 1"/>
    <property type="match status" value="2"/>
</dbReference>
<comment type="caution">
    <text evidence="9">The sequence shown here is derived from an EMBL/GenBank/DDBJ whole genome shotgun (WGS) entry which is preliminary data.</text>
</comment>
<dbReference type="GO" id="GO:0006508">
    <property type="term" value="P:proteolysis"/>
    <property type="evidence" value="ECO:0007669"/>
    <property type="project" value="UniProtKB-KW"/>
</dbReference>
<dbReference type="Gene3D" id="3.30.70.270">
    <property type="match status" value="1"/>
</dbReference>
<dbReference type="InterPro" id="IPR043128">
    <property type="entry name" value="Rev_trsase/Diguanyl_cyclase"/>
</dbReference>
<reference evidence="9" key="1">
    <citation type="journal article" date="2019" name="Sci. Rep.">
        <title>Draft genome of Tanacetum cinerariifolium, the natural source of mosquito coil.</title>
        <authorList>
            <person name="Yamashiro T."/>
            <person name="Shiraishi A."/>
            <person name="Satake H."/>
            <person name="Nakayama K."/>
        </authorList>
    </citation>
    <scope>NUCLEOTIDE SEQUENCE</scope>
</reference>
<evidence type="ECO:0000256" key="5">
    <source>
        <dbReference type="ARBA" id="ARBA00022759"/>
    </source>
</evidence>
<keyword evidence="5" id="KW-0255">Endonuclease</keyword>
<evidence type="ECO:0000256" key="7">
    <source>
        <dbReference type="ARBA" id="ARBA00022918"/>
    </source>
</evidence>
<sequence>MKAKRYFSRGCYAFIAHVIDTNFEKKSVEDVPVLNEFLDVFTIDLSGIPPERQVKFRIDLIPGATPIAKTSYRLAPLEMKELMSQLQELLDKGFIRPSSSSWGPPILFVKKGWRFLKIGLRSGYHQLKVQEEDITKTAFRTRYGHYEFIVIPFGLANAPAIFMDLMNQVCRPMLDSLGCVLMQRSNVIAYASRQLKKHEENYPTHDLKFVTVVFAFKIWRHYLYGVKFTIYTDHKSLQYFLEKKDSNMRQRRWLDLLKDCDCEIHYHLGKAIVVADALSQKEREKVTRIHSLRMIVTSDLFDKIKSAQVEALKEENWKDE</sequence>
<evidence type="ECO:0000313" key="9">
    <source>
        <dbReference type="EMBL" id="GEY39580.1"/>
    </source>
</evidence>
<keyword evidence="1" id="KW-0645">Protease</keyword>
<evidence type="ECO:0000256" key="4">
    <source>
        <dbReference type="ARBA" id="ARBA00022722"/>
    </source>
</evidence>
<keyword evidence="7 9" id="KW-0695">RNA-directed DNA polymerase</keyword>
<dbReference type="SUPFAM" id="SSF56672">
    <property type="entry name" value="DNA/RNA polymerases"/>
    <property type="match status" value="1"/>
</dbReference>
<dbReference type="PANTHER" id="PTHR24559">
    <property type="entry name" value="TRANSPOSON TY3-I GAG-POL POLYPROTEIN"/>
    <property type="match status" value="1"/>
</dbReference>
<dbReference type="Pfam" id="PF17917">
    <property type="entry name" value="RT_RNaseH"/>
    <property type="match status" value="1"/>
</dbReference>
<accession>A0A699HQ79</accession>
<keyword evidence="3" id="KW-0548">Nucleotidyltransferase</keyword>
<proteinExistence type="predicted"/>
<name>A0A699HQ79_TANCI</name>
<dbReference type="InterPro" id="IPR053134">
    <property type="entry name" value="RNA-dir_DNA_polymerase"/>
</dbReference>
<dbReference type="CDD" id="cd09274">
    <property type="entry name" value="RNase_HI_RT_Ty3"/>
    <property type="match status" value="1"/>
</dbReference>
<evidence type="ECO:0000256" key="2">
    <source>
        <dbReference type="ARBA" id="ARBA00022679"/>
    </source>
</evidence>
<keyword evidence="6" id="KW-0378">Hydrolase</keyword>
<organism evidence="9">
    <name type="scientific">Tanacetum cinerariifolium</name>
    <name type="common">Dalmatian daisy</name>
    <name type="synonym">Chrysanthemum cinerariifolium</name>
    <dbReference type="NCBI Taxonomy" id="118510"/>
    <lineage>
        <taxon>Eukaryota</taxon>
        <taxon>Viridiplantae</taxon>
        <taxon>Streptophyta</taxon>
        <taxon>Embryophyta</taxon>
        <taxon>Tracheophyta</taxon>
        <taxon>Spermatophyta</taxon>
        <taxon>Magnoliopsida</taxon>
        <taxon>eudicotyledons</taxon>
        <taxon>Gunneridae</taxon>
        <taxon>Pentapetalae</taxon>
        <taxon>asterids</taxon>
        <taxon>campanulids</taxon>
        <taxon>Asterales</taxon>
        <taxon>Asteraceae</taxon>
        <taxon>Asteroideae</taxon>
        <taxon>Anthemideae</taxon>
        <taxon>Anthemidinae</taxon>
        <taxon>Tanacetum</taxon>
    </lineage>
</organism>
<evidence type="ECO:0000256" key="6">
    <source>
        <dbReference type="ARBA" id="ARBA00022801"/>
    </source>
</evidence>
<dbReference type="AlphaFoldDB" id="A0A699HQ79"/>
<evidence type="ECO:0000256" key="3">
    <source>
        <dbReference type="ARBA" id="ARBA00022695"/>
    </source>
</evidence>
<dbReference type="GO" id="GO:0004519">
    <property type="term" value="F:endonuclease activity"/>
    <property type="evidence" value="ECO:0007669"/>
    <property type="project" value="UniProtKB-KW"/>
</dbReference>